<reference evidence="2" key="1">
    <citation type="submission" date="2020-05" db="EMBL/GenBank/DDBJ databases">
        <authorList>
            <person name="Chiriac C."/>
            <person name="Salcher M."/>
            <person name="Ghai R."/>
            <person name="Kavagutti S V."/>
        </authorList>
    </citation>
    <scope>NUCLEOTIDE SEQUENCE</scope>
</reference>
<organism evidence="2">
    <name type="scientific">freshwater metagenome</name>
    <dbReference type="NCBI Taxonomy" id="449393"/>
    <lineage>
        <taxon>unclassified sequences</taxon>
        <taxon>metagenomes</taxon>
        <taxon>ecological metagenomes</taxon>
    </lineage>
</organism>
<dbReference type="EMBL" id="CAEZTJ010000032">
    <property type="protein sequence ID" value="CAB4564180.1"/>
    <property type="molecule type" value="Genomic_DNA"/>
</dbReference>
<dbReference type="InterPro" id="IPR021888">
    <property type="entry name" value="DUF3499"/>
</dbReference>
<evidence type="ECO:0000313" key="2">
    <source>
        <dbReference type="EMBL" id="CAB4564180.1"/>
    </source>
</evidence>
<accession>A0A6J6DJI5</accession>
<proteinExistence type="predicted"/>
<dbReference type="Pfam" id="PF12005">
    <property type="entry name" value="DUF3499"/>
    <property type="match status" value="1"/>
</dbReference>
<sequence length="117" mass="12951">MAHRSGIRRCSKSGCTERAVATLSYNYGEQAATLVPLQQYQEPHNYDLCLAHSERLTVPRGWSVVTAELGREPSPQDEDFSAIAAAIRDVAVAEEKQSDGDDSSQPELRRRGHLRAL</sequence>
<name>A0A6J6DJI5_9ZZZZ</name>
<protein>
    <submittedName>
        <fullName evidence="2">Unannotated protein</fullName>
    </submittedName>
</protein>
<dbReference type="AlphaFoldDB" id="A0A6J6DJI5"/>
<feature type="region of interest" description="Disordered" evidence="1">
    <location>
        <begin position="92"/>
        <end position="117"/>
    </location>
</feature>
<evidence type="ECO:0000256" key="1">
    <source>
        <dbReference type="SAM" id="MobiDB-lite"/>
    </source>
</evidence>
<gene>
    <name evidence="2" type="ORF">UFOPK1650_00364</name>
</gene>